<sequence>MAGGDLLRIGEVMGHVGGRVQLGPVGGGREWDRLPEDVEEATPGDVLRERVRRLNRDALRHGGDLEHIARITGRSAEWVVERGTVP</sequence>
<reference evidence="1 2" key="1">
    <citation type="submission" date="2023-07" db="EMBL/GenBank/DDBJ databases">
        <title>Comparative genomics of wheat-associated soil bacteria to identify genetic determinants of phenazine resistance.</title>
        <authorList>
            <person name="Mouncey N."/>
        </authorList>
    </citation>
    <scope>NUCLEOTIDE SEQUENCE [LARGE SCALE GENOMIC DNA]</scope>
    <source>
        <strain evidence="1 2">W4I19-2</strain>
    </source>
</reference>
<dbReference type="EMBL" id="JAUSYA010000001">
    <property type="protein sequence ID" value="MDQ0684588.1"/>
    <property type="molecule type" value="Genomic_DNA"/>
</dbReference>
<evidence type="ECO:0000313" key="1">
    <source>
        <dbReference type="EMBL" id="MDQ0684588.1"/>
    </source>
</evidence>
<evidence type="ECO:0000313" key="2">
    <source>
        <dbReference type="Proteomes" id="UP001243364"/>
    </source>
</evidence>
<organism evidence="1 2">
    <name type="scientific">Streptomyces achromogenes</name>
    <dbReference type="NCBI Taxonomy" id="67255"/>
    <lineage>
        <taxon>Bacteria</taxon>
        <taxon>Bacillati</taxon>
        <taxon>Actinomycetota</taxon>
        <taxon>Actinomycetes</taxon>
        <taxon>Kitasatosporales</taxon>
        <taxon>Streptomycetaceae</taxon>
        <taxon>Streptomyces</taxon>
    </lineage>
</organism>
<comment type="caution">
    <text evidence="1">The sequence shown here is derived from an EMBL/GenBank/DDBJ whole genome shotgun (WGS) entry which is preliminary data.</text>
</comment>
<keyword evidence="2" id="KW-1185">Reference proteome</keyword>
<dbReference type="Proteomes" id="UP001243364">
    <property type="component" value="Unassembled WGS sequence"/>
</dbReference>
<accession>A0ABU0Q1P9</accession>
<proteinExistence type="predicted"/>
<gene>
    <name evidence="1" type="ORF">QFZ56_003551</name>
</gene>
<dbReference type="RefSeq" id="WP_307043965.1">
    <property type="nucleotide sequence ID" value="NZ_JAUSYA010000001.1"/>
</dbReference>
<protein>
    <submittedName>
        <fullName evidence="1">Uncharacterized protein</fullName>
    </submittedName>
</protein>
<name>A0ABU0Q1P9_STRAH</name>